<evidence type="ECO:0000313" key="2">
    <source>
        <dbReference type="EMBL" id="RHA78951.1"/>
    </source>
</evidence>
<reference evidence="2 3" key="1">
    <citation type="submission" date="2018-08" db="EMBL/GenBank/DDBJ databases">
        <title>A genome reference for cultivated species of the human gut microbiota.</title>
        <authorList>
            <person name="Zou Y."/>
            <person name="Xue W."/>
            <person name="Luo G."/>
        </authorList>
    </citation>
    <scope>NUCLEOTIDE SEQUENCE [LARGE SCALE GENOMIC DNA]</scope>
    <source>
        <strain evidence="2 3">AM42-38</strain>
    </source>
</reference>
<sequence length="346" mass="39891">MKNGLLVYTPLNGKFNIGDYIQSLAAKQFFSNSSTFLYIDRDHTNEYQGESVKLIMNGWYSHEPQNWPPSVLINPLFVAIHINETIKDQFLTEKSIAYFKRFEPIGCRDHNTLKMLSSKGINAYFSGCLTLTLGLTYKNNQVNSKKIYIVDPFFYFNKRLSSLLNYALTLTCHYKVIKEIANKIEGSVAVPQTGWKALIIAAALYKQLHTVIEDDVFINAEFICQEFYSKDYRNDDDKFKKADEILRKYEQARYVITSRIHCALPCLAMGTPVVFINKADDTVFSSCRFDGLIELFNLITIKKGKVLSNFLGKKLKCNSIFTNKELHKPYQEELIKRCRTFISKSL</sequence>
<name>A0A413T566_9BACT</name>
<dbReference type="AlphaFoldDB" id="A0A413T566"/>
<comment type="caution">
    <text evidence="2">The sequence shown here is derived from an EMBL/GenBank/DDBJ whole genome shotgun (WGS) entry which is preliminary data.</text>
</comment>
<organism evidence="2 3">
    <name type="scientific">Phocaeicola coprophilus</name>
    <dbReference type="NCBI Taxonomy" id="387090"/>
    <lineage>
        <taxon>Bacteria</taxon>
        <taxon>Pseudomonadati</taxon>
        <taxon>Bacteroidota</taxon>
        <taxon>Bacteroidia</taxon>
        <taxon>Bacteroidales</taxon>
        <taxon>Bacteroidaceae</taxon>
        <taxon>Phocaeicola</taxon>
    </lineage>
</organism>
<keyword evidence="2" id="KW-0808">Transferase</keyword>
<gene>
    <name evidence="2" type="ORF">DW921_00355</name>
</gene>
<proteinExistence type="predicted"/>
<dbReference type="EMBL" id="QSFT01000001">
    <property type="protein sequence ID" value="RHA78951.1"/>
    <property type="molecule type" value="Genomic_DNA"/>
</dbReference>
<evidence type="ECO:0000259" key="1">
    <source>
        <dbReference type="Pfam" id="PF04230"/>
    </source>
</evidence>
<feature type="domain" description="Polysaccharide pyruvyl transferase" evidence="1">
    <location>
        <begin position="16"/>
        <end position="277"/>
    </location>
</feature>
<dbReference type="GO" id="GO:0016740">
    <property type="term" value="F:transferase activity"/>
    <property type="evidence" value="ECO:0007669"/>
    <property type="project" value="UniProtKB-KW"/>
</dbReference>
<accession>A0A413T566</accession>
<dbReference type="Pfam" id="PF04230">
    <property type="entry name" value="PS_pyruv_trans"/>
    <property type="match status" value="1"/>
</dbReference>
<dbReference type="RefSeq" id="WP_118399767.1">
    <property type="nucleotide sequence ID" value="NZ_CABJGD010000001.1"/>
</dbReference>
<evidence type="ECO:0000313" key="3">
    <source>
        <dbReference type="Proteomes" id="UP000283855"/>
    </source>
</evidence>
<dbReference type="Proteomes" id="UP000283855">
    <property type="component" value="Unassembled WGS sequence"/>
</dbReference>
<dbReference type="InterPro" id="IPR007345">
    <property type="entry name" value="Polysacch_pyruvyl_Trfase"/>
</dbReference>
<protein>
    <submittedName>
        <fullName evidence="2">Polysaccharide pyruvyl transferase family protein</fullName>
    </submittedName>
</protein>